<feature type="domain" description="AB hydrolase-1" evidence="1">
    <location>
        <begin position="25"/>
        <end position="133"/>
    </location>
</feature>
<evidence type="ECO:0000313" key="3">
    <source>
        <dbReference type="Proteomes" id="UP000664914"/>
    </source>
</evidence>
<sequence length="261" mass="28775">MILRGFADSRDGQIHYRTGGAPDAPVVAFFHQTASSSAMWERVIERLAGDFRCIAFDTPGFGASFQPESIPDLVYCADRIVEALDDLSIPSVHACGHHTGGCVALEVAARYSGRFDSLTLIGPVVANEAEKAEYRKTFVRPFTVDAEGAFLRTAWDYLRMIGAGADLDLHLREMVDHLIAHRTMPMAFGAVWEQDVEALLKAVNVPLMLMCSETDVLWPLFERACAVRPDATRSIVGGWDFQPDRDPDGVADALRRFLTGK</sequence>
<reference evidence="2" key="1">
    <citation type="submission" date="2020-07" db="EMBL/GenBank/DDBJ databases">
        <authorList>
            <person name="Camacho E."/>
        </authorList>
    </citation>
    <scope>NUCLEOTIDE SEQUENCE</scope>
    <source>
        <strain evidence="2">MPO218</strain>
    </source>
</reference>
<accession>A0A975D0U5</accession>
<dbReference type="Pfam" id="PF00561">
    <property type="entry name" value="Abhydrolase_1"/>
    <property type="match status" value="1"/>
</dbReference>
<dbReference type="Proteomes" id="UP000664914">
    <property type="component" value="Chromosome"/>
</dbReference>
<evidence type="ECO:0000313" key="2">
    <source>
        <dbReference type="EMBL" id="QTH20171.1"/>
    </source>
</evidence>
<reference evidence="2" key="2">
    <citation type="submission" date="2021-04" db="EMBL/GenBank/DDBJ databases">
        <title>Isolation and genomic analysis of the ibuprofen-degrading bacterium Sphingomonas strain MPO218.</title>
        <authorList>
            <person name="Aulestia M."/>
            <person name="Flores A."/>
            <person name="Mangas E.L."/>
            <person name="Perez-Pulido A.J."/>
            <person name="Santero E."/>
            <person name="Camacho E.M."/>
        </authorList>
    </citation>
    <scope>NUCLEOTIDE SEQUENCE</scope>
    <source>
        <strain evidence="2">MPO218</strain>
    </source>
</reference>
<dbReference type="Gene3D" id="3.40.50.1820">
    <property type="entry name" value="alpha/beta hydrolase"/>
    <property type="match status" value="1"/>
</dbReference>
<dbReference type="RefSeq" id="WP_208632005.1">
    <property type="nucleotide sequence ID" value="NZ_CP059319.1"/>
</dbReference>
<dbReference type="EMBL" id="CP059319">
    <property type="protein sequence ID" value="QTH20171.1"/>
    <property type="molecule type" value="Genomic_DNA"/>
</dbReference>
<gene>
    <name evidence="2" type="ORF">HRJ34_17640</name>
</gene>
<name>A0A975D0U5_9SPHN</name>
<dbReference type="InterPro" id="IPR050266">
    <property type="entry name" value="AB_hydrolase_sf"/>
</dbReference>
<dbReference type="PRINTS" id="PR00111">
    <property type="entry name" value="ABHYDROLASE"/>
</dbReference>
<dbReference type="GO" id="GO:0016020">
    <property type="term" value="C:membrane"/>
    <property type="evidence" value="ECO:0007669"/>
    <property type="project" value="TreeGrafter"/>
</dbReference>
<dbReference type="AlphaFoldDB" id="A0A975D0U5"/>
<dbReference type="InterPro" id="IPR000073">
    <property type="entry name" value="AB_hydrolase_1"/>
</dbReference>
<dbReference type="PANTHER" id="PTHR43798">
    <property type="entry name" value="MONOACYLGLYCEROL LIPASE"/>
    <property type="match status" value="1"/>
</dbReference>
<dbReference type="InterPro" id="IPR029058">
    <property type="entry name" value="AB_hydrolase_fold"/>
</dbReference>
<keyword evidence="2" id="KW-0378">Hydrolase</keyword>
<proteinExistence type="predicted"/>
<organism evidence="2 3">
    <name type="scientific">Rhizorhabdus wittichii</name>
    <dbReference type="NCBI Taxonomy" id="160791"/>
    <lineage>
        <taxon>Bacteria</taxon>
        <taxon>Pseudomonadati</taxon>
        <taxon>Pseudomonadota</taxon>
        <taxon>Alphaproteobacteria</taxon>
        <taxon>Sphingomonadales</taxon>
        <taxon>Sphingomonadaceae</taxon>
        <taxon>Rhizorhabdus</taxon>
    </lineage>
</organism>
<dbReference type="GO" id="GO:0016787">
    <property type="term" value="F:hydrolase activity"/>
    <property type="evidence" value="ECO:0007669"/>
    <property type="project" value="UniProtKB-KW"/>
</dbReference>
<evidence type="ECO:0000259" key="1">
    <source>
        <dbReference type="Pfam" id="PF00561"/>
    </source>
</evidence>
<protein>
    <submittedName>
        <fullName evidence="2">Alpha/beta hydrolase</fullName>
    </submittedName>
</protein>
<dbReference type="SUPFAM" id="SSF53474">
    <property type="entry name" value="alpha/beta-Hydrolases"/>
    <property type="match status" value="1"/>
</dbReference>
<dbReference type="PANTHER" id="PTHR43798:SF33">
    <property type="entry name" value="HYDROLASE, PUTATIVE (AFU_ORTHOLOGUE AFUA_2G14860)-RELATED"/>
    <property type="match status" value="1"/>
</dbReference>